<dbReference type="RefSeq" id="XP_069230184.1">
    <property type="nucleotide sequence ID" value="XM_069372606.1"/>
</dbReference>
<organism evidence="1 2">
    <name type="scientific">Cladosporium halotolerans</name>
    <dbReference type="NCBI Taxonomy" id="1052096"/>
    <lineage>
        <taxon>Eukaryota</taxon>
        <taxon>Fungi</taxon>
        <taxon>Dikarya</taxon>
        <taxon>Ascomycota</taxon>
        <taxon>Pezizomycotina</taxon>
        <taxon>Dothideomycetes</taxon>
        <taxon>Dothideomycetidae</taxon>
        <taxon>Cladosporiales</taxon>
        <taxon>Cladosporiaceae</taxon>
        <taxon>Cladosporium</taxon>
    </lineage>
</organism>
<reference evidence="1 2" key="1">
    <citation type="journal article" date="2020" name="Microbiol. Resour. Announc.">
        <title>Draft Genome Sequence of a Cladosporium Species Isolated from the Mesophotic Ascidian Didemnum maculosum.</title>
        <authorList>
            <person name="Gioti A."/>
            <person name="Siaperas R."/>
            <person name="Nikolaivits E."/>
            <person name="Le Goff G."/>
            <person name="Ouazzani J."/>
            <person name="Kotoulas G."/>
            <person name="Topakas E."/>
        </authorList>
    </citation>
    <scope>NUCLEOTIDE SEQUENCE [LARGE SCALE GENOMIC DNA]</scope>
    <source>
        <strain evidence="1 2">TM138-S3</strain>
    </source>
</reference>
<evidence type="ECO:0000313" key="2">
    <source>
        <dbReference type="Proteomes" id="UP000803884"/>
    </source>
</evidence>
<evidence type="ECO:0000313" key="1">
    <source>
        <dbReference type="EMBL" id="KAL1587079.1"/>
    </source>
</evidence>
<protein>
    <submittedName>
        <fullName evidence="1">Uncharacterized protein</fullName>
    </submittedName>
</protein>
<dbReference type="GeneID" id="96005444"/>
<gene>
    <name evidence="1" type="ORF">WHR41_04000</name>
</gene>
<keyword evidence="2" id="KW-1185">Reference proteome</keyword>
<name>A0AB34KPW0_9PEZI</name>
<dbReference type="AlphaFoldDB" id="A0AB34KPW0"/>
<accession>A0AB34KPW0</accession>
<sequence length="134" mass="15189">MPPTSTPPLPLLHAYRHLHRALRPATKSAPHAHLVLRARLRAAFRPPNPSASPYDAAQATRALLFLQSAAARDGLERRVLKNLVRTWGEREWAIRQMRYLKPGPRAVGSERMWEGFERAKRGLGVEFGRGRLEV</sequence>
<proteinExistence type="predicted"/>
<comment type="caution">
    <text evidence="1">The sequence shown here is derived from an EMBL/GenBank/DDBJ whole genome shotgun (WGS) entry which is preliminary data.</text>
</comment>
<dbReference type="Proteomes" id="UP000803884">
    <property type="component" value="Unassembled WGS sequence"/>
</dbReference>
<dbReference type="EMBL" id="JAAQHG020000012">
    <property type="protein sequence ID" value="KAL1587079.1"/>
    <property type="molecule type" value="Genomic_DNA"/>
</dbReference>